<sequence length="65" mass="7417">MGDRVRVIHPASQADWWIAGRVAEHHPPDHAAVHVTHVNLARFPNTSFREGDQPSCLVRYLEHID</sequence>
<proteinExistence type="predicted"/>
<dbReference type="Proteomes" id="UP000246984">
    <property type="component" value="Segment"/>
</dbReference>
<protein>
    <submittedName>
        <fullName evidence="1">Uncharacterized protein</fullName>
    </submittedName>
</protein>
<dbReference type="KEGG" id="vg:65113117"/>
<dbReference type="GeneID" id="65113117"/>
<name>A0A2U8UKH7_9CAUD</name>
<gene>
    <name evidence="1" type="primary">88</name>
    <name evidence="1" type="ORF">PBI_PETRA_88</name>
</gene>
<reference evidence="2" key="1">
    <citation type="submission" date="2018-03" db="EMBL/GenBank/DDBJ databases">
        <authorList>
            <person name="Keele B.F."/>
        </authorList>
    </citation>
    <scope>NUCLEOTIDE SEQUENCE [LARGE SCALE GENOMIC DNA]</scope>
</reference>
<dbReference type="EMBL" id="MH153808">
    <property type="protein sequence ID" value="AWN04202.1"/>
    <property type="molecule type" value="Genomic_DNA"/>
</dbReference>
<organism evidence="1 2">
    <name type="scientific">Gordonia phage Petra</name>
    <dbReference type="NCBI Taxonomy" id="2182347"/>
    <lineage>
        <taxon>Viruses</taxon>
        <taxon>Duplodnaviria</taxon>
        <taxon>Heunggongvirae</taxon>
        <taxon>Uroviricota</taxon>
        <taxon>Caudoviricetes</taxon>
        <taxon>Jujuvirus</taxon>
        <taxon>Jujuvirus petra</taxon>
    </lineage>
</organism>
<accession>A0A2U8UKH7</accession>
<evidence type="ECO:0000313" key="1">
    <source>
        <dbReference type="EMBL" id="AWN04202.1"/>
    </source>
</evidence>
<dbReference type="RefSeq" id="YP_010095482.1">
    <property type="nucleotide sequence ID" value="NC_055745.1"/>
</dbReference>
<keyword evidence="2" id="KW-1185">Reference proteome</keyword>
<evidence type="ECO:0000313" key="2">
    <source>
        <dbReference type="Proteomes" id="UP000246984"/>
    </source>
</evidence>